<dbReference type="RefSeq" id="WP_005985541.1">
    <property type="nucleotide sequence ID" value="NZ_AOSV01000013.1"/>
</dbReference>
<evidence type="ECO:0000256" key="4">
    <source>
        <dbReference type="ARBA" id="ARBA00023136"/>
    </source>
</evidence>
<dbReference type="AlphaFoldDB" id="M5PUL7"/>
<reference evidence="8 9" key="1">
    <citation type="journal article" date="2013" name="Genome Announc.">
        <title>Draft Genome Sequence for Desulfovibrio africanus Strain PCS.</title>
        <authorList>
            <person name="Brown S.D."/>
            <person name="Utturkar S.M."/>
            <person name="Arkin A.P."/>
            <person name="Deutschbauer A.M."/>
            <person name="Elias D.A."/>
            <person name="Hazen T.C."/>
            <person name="Chakraborty R."/>
        </authorList>
    </citation>
    <scope>NUCLEOTIDE SEQUENCE [LARGE SCALE GENOMIC DNA]</scope>
    <source>
        <strain evidence="8 9">PCS</strain>
    </source>
</reference>
<dbReference type="PANTHER" id="PTHR37422:SF23">
    <property type="entry name" value="TEICHURONIC ACID BIOSYNTHESIS PROTEIN TUAE"/>
    <property type="match status" value="1"/>
</dbReference>
<dbReference type="Pfam" id="PF04932">
    <property type="entry name" value="Wzy_C"/>
    <property type="match status" value="1"/>
</dbReference>
<name>M5PUL7_DESAF</name>
<dbReference type="InterPro" id="IPR007016">
    <property type="entry name" value="O-antigen_ligase-rel_domated"/>
</dbReference>
<evidence type="ECO:0000313" key="8">
    <source>
        <dbReference type="EMBL" id="EMG37774.1"/>
    </source>
</evidence>
<feature type="transmembrane region" description="Helical" evidence="6">
    <location>
        <begin position="134"/>
        <end position="156"/>
    </location>
</feature>
<keyword evidence="3 6" id="KW-1133">Transmembrane helix</keyword>
<evidence type="ECO:0000313" key="9">
    <source>
        <dbReference type="Proteomes" id="UP000011922"/>
    </source>
</evidence>
<feature type="region of interest" description="Disordered" evidence="5">
    <location>
        <begin position="465"/>
        <end position="503"/>
    </location>
</feature>
<comment type="caution">
    <text evidence="8">The sequence shown here is derived from an EMBL/GenBank/DDBJ whole genome shotgun (WGS) entry which is preliminary data.</text>
</comment>
<dbReference type="GO" id="GO:0016020">
    <property type="term" value="C:membrane"/>
    <property type="evidence" value="ECO:0007669"/>
    <property type="project" value="UniProtKB-SubCell"/>
</dbReference>
<feature type="transmembrane region" description="Helical" evidence="6">
    <location>
        <begin position="381"/>
        <end position="405"/>
    </location>
</feature>
<evidence type="ECO:0000256" key="2">
    <source>
        <dbReference type="ARBA" id="ARBA00022692"/>
    </source>
</evidence>
<feature type="transmembrane region" description="Helical" evidence="6">
    <location>
        <begin position="284"/>
        <end position="303"/>
    </location>
</feature>
<keyword evidence="8" id="KW-0436">Ligase</keyword>
<feature type="transmembrane region" description="Helical" evidence="6">
    <location>
        <begin position="31"/>
        <end position="50"/>
    </location>
</feature>
<dbReference type="PANTHER" id="PTHR37422">
    <property type="entry name" value="TEICHURONIC ACID BIOSYNTHESIS PROTEIN TUAE"/>
    <property type="match status" value="1"/>
</dbReference>
<evidence type="ECO:0000256" key="3">
    <source>
        <dbReference type="ARBA" id="ARBA00022989"/>
    </source>
</evidence>
<gene>
    <name evidence="8" type="ORF">PCS_01424</name>
</gene>
<dbReference type="GO" id="GO:0016874">
    <property type="term" value="F:ligase activity"/>
    <property type="evidence" value="ECO:0007669"/>
    <property type="project" value="UniProtKB-KW"/>
</dbReference>
<sequence>MHSRIGLGGIAVALVGLPAAAASLFLLAKQPVGLLALAPPVAVLVGALLCARPEYAYYLIVAFIPMTALRGLSEQYSSLTISKFAGLFLLVVVALRVLLGDRFEGRWRTGMWGLLGAFLVACVLSSLYSRWTELSFSAMKEVFTTFSFFGFTLLFVRPRDLGTTLPAVLVASSSFSSLLAVAGMLLNMSAFMVSGGSVAAEARAVGGENDPNFFAAMVLVCVPLLVHYIISAKRPLIRYGAGALLLLNAFALVITYSRSVLIMFAMVMVMLALEHVRRLRPRDVGIVVLALVIGGGVLAVKMADSNIWTRLKTLAAPQADPSLMRRWSYLDVGFKSFRENPVLGTGLSTFPLLYADSHYAAAFALNENDYERAAHNSYLEILVGTGLVGFLPYMAAVVGALWLFFRTSFRLRQGGTLDPSLVRSYAYAFISILSAFMFLSWPFHKYIWLFVGISVVAARAAAVGSSEGEPPTQGGKRIRGGTPPGMPRGRAFPEHSAGTGKVA</sequence>
<evidence type="ECO:0000256" key="1">
    <source>
        <dbReference type="ARBA" id="ARBA00004141"/>
    </source>
</evidence>
<feature type="transmembrane region" description="Helical" evidence="6">
    <location>
        <begin position="243"/>
        <end position="272"/>
    </location>
</feature>
<dbReference type="EMBL" id="AOSV01000013">
    <property type="protein sequence ID" value="EMG37774.1"/>
    <property type="molecule type" value="Genomic_DNA"/>
</dbReference>
<proteinExistence type="predicted"/>
<keyword evidence="2 6" id="KW-0812">Transmembrane</keyword>
<accession>M5PUL7</accession>
<feature type="transmembrane region" description="Helical" evidence="6">
    <location>
        <begin position="79"/>
        <end position="99"/>
    </location>
</feature>
<feature type="transmembrane region" description="Helical" evidence="6">
    <location>
        <begin position="425"/>
        <end position="443"/>
    </location>
</feature>
<comment type="subcellular location">
    <subcellularLocation>
        <location evidence="1">Membrane</location>
        <topology evidence="1">Multi-pass membrane protein</topology>
    </subcellularLocation>
</comment>
<protein>
    <submittedName>
        <fullName evidence="8">Lipid A core-O-antigen ligase-like enyme</fullName>
    </submittedName>
</protein>
<feature type="transmembrane region" description="Helical" evidence="6">
    <location>
        <begin position="168"/>
        <end position="193"/>
    </location>
</feature>
<evidence type="ECO:0000256" key="6">
    <source>
        <dbReference type="SAM" id="Phobius"/>
    </source>
</evidence>
<dbReference type="Proteomes" id="UP000011922">
    <property type="component" value="Unassembled WGS sequence"/>
</dbReference>
<feature type="transmembrane region" description="Helical" evidence="6">
    <location>
        <begin position="55"/>
        <end position="73"/>
    </location>
</feature>
<evidence type="ECO:0000259" key="7">
    <source>
        <dbReference type="Pfam" id="PF04932"/>
    </source>
</evidence>
<organism evidence="8 9">
    <name type="scientific">Desulfocurvibacter africanus PCS</name>
    <dbReference type="NCBI Taxonomy" id="1262666"/>
    <lineage>
        <taxon>Bacteria</taxon>
        <taxon>Pseudomonadati</taxon>
        <taxon>Thermodesulfobacteriota</taxon>
        <taxon>Desulfovibrionia</taxon>
        <taxon>Desulfovibrionales</taxon>
        <taxon>Desulfovibrionaceae</taxon>
        <taxon>Desulfocurvibacter</taxon>
    </lineage>
</organism>
<dbReference type="PATRIC" id="fig|1262666.3.peg.1442"/>
<feature type="transmembrane region" description="Helical" evidence="6">
    <location>
        <begin position="111"/>
        <end position="128"/>
    </location>
</feature>
<keyword evidence="4 6" id="KW-0472">Membrane</keyword>
<evidence type="ECO:0000256" key="5">
    <source>
        <dbReference type="SAM" id="MobiDB-lite"/>
    </source>
</evidence>
<feature type="transmembrane region" description="Helical" evidence="6">
    <location>
        <begin position="213"/>
        <end position="231"/>
    </location>
</feature>
<dbReference type="InterPro" id="IPR051533">
    <property type="entry name" value="WaaL-like"/>
</dbReference>
<feature type="domain" description="O-antigen ligase-related" evidence="7">
    <location>
        <begin position="244"/>
        <end position="393"/>
    </location>
</feature>